<feature type="compositionally biased region" description="Polar residues" evidence="1">
    <location>
        <begin position="353"/>
        <end position="374"/>
    </location>
</feature>
<feature type="region of interest" description="Disordered" evidence="1">
    <location>
        <begin position="348"/>
        <end position="375"/>
    </location>
</feature>
<feature type="compositionally biased region" description="Polar residues" evidence="1">
    <location>
        <begin position="599"/>
        <end position="612"/>
    </location>
</feature>
<feature type="region of interest" description="Disordered" evidence="1">
    <location>
        <begin position="664"/>
        <end position="713"/>
    </location>
</feature>
<feature type="compositionally biased region" description="Polar residues" evidence="1">
    <location>
        <begin position="664"/>
        <end position="681"/>
    </location>
</feature>
<accession>A0ABP0U6G4</accession>
<feature type="signal peptide" evidence="2">
    <location>
        <begin position="1"/>
        <end position="20"/>
    </location>
</feature>
<organism evidence="3 4">
    <name type="scientific">Sphagnum troendelagicum</name>
    <dbReference type="NCBI Taxonomy" id="128251"/>
    <lineage>
        <taxon>Eukaryota</taxon>
        <taxon>Viridiplantae</taxon>
        <taxon>Streptophyta</taxon>
        <taxon>Embryophyta</taxon>
        <taxon>Bryophyta</taxon>
        <taxon>Sphagnophytina</taxon>
        <taxon>Sphagnopsida</taxon>
        <taxon>Sphagnales</taxon>
        <taxon>Sphagnaceae</taxon>
        <taxon>Sphagnum</taxon>
    </lineage>
</organism>
<sequence>MHRQAMLVSLSLSPASAAAATHNKHWAFLEEIDAPRWVDLTVEAALVGTVGDDPWFYRSHPHHEVPLKELNSVQPENGKKDCGKKSGRLQIERKKSSISKKQQALQTFNGFPENLASESEAERPVVVKVASHGQLWARNQVRCAQPQSFEHYHDMDVARLSMEEACAPALESESLINEEDAKELPPLSLDISPVFCKSADRLLESKQIPSLSPSAFGGAARSVVSQLEGQQVELPRLNDGRRLRKSLGSAMRVKLDDGLNSSVAAGCGVVPLPRSGSTGGDAGFGTTAVAKAIRLGLGTRVDINKGKTREVGCVDTESNLELCSLGPDVVLNADKIRIRAGLLVEEPERVESETNPSSLEQSCSMNGNSGASDNLESRSFCDGGALSTRLGVNSSVHAFDDIRRMRKSWGSALRVKISEDLEAFAGEVGSNIESGTNKIKSRDVILDSLSPLSEKSSSGAPPVEIKKEKNAVLDSQGPLQDEVVHMKPEVARVSKGLLAGACTQTATVKSIFGSCEGQPSKRIREKPSTNGFPSTPIIVVSANARQSMSLGYLEKGTDNKMKSSNCSGSVQQNHPVRASSVCQPAEILSRVRSSKVGKENSTVQSPSKSKVNTGLVLENKTRQSVLRMSMPSFAAGAVSRQAVGAGLSNKSNTILERSGEVQVPVTSQLGSRKSCVSNQRKSVGHHKSPSKRMPVTDASSRTQQSNGPSAMRASVPTFSSAILKQTCKSLHNAGASSIHDGKKSSKHGDDNDIAALIAEHNRKFRPIPKYEPRLHSIKAIREWERITGQLYYNLQPAEREKVNDEISALKHMQ</sequence>
<dbReference type="EMBL" id="OZ019910">
    <property type="protein sequence ID" value="CAK9211482.1"/>
    <property type="molecule type" value="Genomic_DNA"/>
</dbReference>
<protein>
    <submittedName>
        <fullName evidence="3">Uncharacterized protein</fullName>
    </submittedName>
</protein>
<evidence type="ECO:0000313" key="3">
    <source>
        <dbReference type="EMBL" id="CAK9211482.1"/>
    </source>
</evidence>
<gene>
    <name evidence="3" type="ORF">CSSPTR1EN2_LOCUS10712</name>
</gene>
<feature type="compositionally biased region" description="Polar residues" evidence="1">
    <location>
        <begin position="697"/>
        <end position="708"/>
    </location>
</feature>
<feature type="region of interest" description="Disordered" evidence="1">
    <location>
        <begin position="592"/>
        <end position="616"/>
    </location>
</feature>
<feature type="chain" id="PRO_5046067480" evidence="2">
    <location>
        <begin position="21"/>
        <end position="813"/>
    </location>
</feature>
<evidence type="ECO:0000256" key="2">
    <source>
        <dbReference type="SAM" id="SignalP"/>
    </source>
</evidence>
<dbReference type="Proteomes" id="UP001497512">
    <property type="component" value="Chromosome 18"/>
</dbReference>
<evidence type="ECO:0000256" key="1">
    <source>
        <dbReference type="SAM" id="MobiDB-lite"/>
    </source>
</evidence>
<evidence type="ECO:0000313" key="4">
    <source>
        <dbReference type="Proteomes" id="UP001497512"/>
    </source>
</evidence>
<proteinExistence type="predicted"/>
<name>A0ABP0U6G4_9BRYO</name>
<keyword evidence="4" id="KW-1185">Reference proteome</keyword>
<reference evidence="3" key="1">
    <citation type="submission" date="2024-02" db="EMBL/GenBank/DDBJ databases">
        <authorList>
            <consortium name="ELIXIR-Norway"/>
            <consortium name="Elixir Norway"/>
        </authorList>
    </citation>
    <scope>NUCLEOTIDE SEQUENCE</scope>
</reference>
<keyword evidence="2" id="KW-0732">Signal</keyword>